<reference evidence="2 3" key="1">
    <citation type="journal article" date="2015" name="Genome Biol. Evol.">
        <title>Comparative Genomics of a Bacterivorous Green Alga Reveals Evolutionary Causalities and Consequences of Phago-Mixotrophic Mode of Nutrition.</title>
        <authorList>
            <person name="Burns J.A."/>
            <person name="Paasch A."/>
            <person name="Narechania A."/>
            <person name="Kim E."/>
        </authorList>
    </citation>
    <scope>NUCLEOTIDE SEQUENCE [LARGE SCALE GENOMIC DNA]</scope>
    <source>
        <strain evidence="2 3">PLY_AMNH</strain>
    </source>
</reference>
<evidence type="ECO:0000313" key="2">
    <source>
        <dbReference type="EMBL" id="KAK3261709.1"/>
    </source>
</evidence>
<dbReference type="InterPro" id="IPR051532">
    <property type="entry name" value="Ester_Hydrolysis_Enzymes"/>
</dbReference>
<dbReference type="AlphaFoldDB" id="A0AAE0KV71"/>
<dbReference type="EMBL" id="LGRX02016720">
    <property type="protein sequence ID" value="KAK3261709.1"/>
    <property type="molecule type" value="Genomic_DNA"/>
</dbReference>
<dbReference type="GO" id="GO:0004622">
    <property type="term" value="F:phosphatidylcholine lysophospholipase activity"/>
    <property type="evidence" value="ECO:0007669"/>
    <property type="project" value="TreeGrafter"/>
</dbReference>
<feature type="domain" description="SGNH hydrolase-type esterase" evidence="1">
    <location>
        <begin position="49"/>
        <end position="256"/>
    </location>
</feature>
<accession>A0AAE0KV71</accession>
<dbReference type="Gene3D" id="3.40.50.1110">
    <property type="entry name" value="SGNH hydrolase"/>
    <property type="match status" value="1"/>
</dbReference>
<dbReference type="SUPFAM" id="SSF52266">
    <property type="entry name" value="SGNH hydrolase"/>
    <property type="match status" value="1"/>
</dbReference>
<keyword evidence="3" id="KW-1185">Reference proteome</keyword>
<proteinExistence type="predicted"/>
<sequence length="283" mass="31465">MLNSRVTPISESLEPRPYLAGWSDMHDTFVRETTRLVEAPGNGHLDILFLGDSITEAYRGTDKGGKCFGGRCDFVPEVFKENFGHLKTAIFGIGGDETKHLLWRLKDGEMHKTLPRVTVILIGTNNLGAAFHESAAAIPKAEELTVRGVQEVVKHVFAEAPGTQIILLALLPRGERSWEQPHSGSSVRFISHVQPSPFTKTIENINGKLEEWVKTAAFPSAIQFLDCSTLFLTEDQKAIKEELMEDALHPTPQGYKEMLGKCLLPKLTTIRTPNTAHRKILRS</sequence>
<dbReference type="InterPro" id="IPR036514">
    <property type="entry name" value="SGNH_hydro_sf"/>
</dbReference>
<dbReference type="Pfam" id="PF13472">
    <property type="entry name" value="Lipase_GDSL_2"/>
    <property type="match status" value="1"/>
</dbReference>
<name>A0AAE0KV71_9CHLO</name>
<evidence type="ECO:0000259" key="1">
    <source>
        <dbReference type="Pfam" id="PF13472"/>
    </source>
</evidence>
<protein>
    <recommendedName>
        <fullName evidence="1">SGNH hydrolase-type esterase domain-containing protein</fullName>
    </recommendedName>
</protein>
<dbReference type="PANTHER" id="PTHR30383:SF5">
    <property type="entry name" value="SGNH HYDROLASE-TYPE ESTERASE DOMAIN-CONTAINING PROTEIN"/>
    <property type="match status" value="1"/>
</dbReference>
<gene>
    <name evidence="2" type="ORF">CYMTET_29394</name>
</gene>
<dbReference type="PANTHER" id="PTHR30383">
    <property type="entry name" value="THIOESTERASE 1/PROTEASE 1/LYSOPHOSPHOLIPASE L1"/>
    <property type="match status" value="1"/>
</dbReference>
<evidence type="ECO:0000313" key="3">
    <source>
        <dbReference type="Proteomes" id="UP001190700"/>
    </source>
</evidence>
<dbReference type="Proteomes" id="UP001190700">
    <property type="component" value="Unassembled WGS sequence"/>
</dbReference>
<organism evidence="2 3">
    <name type="scientific">Cymbomonas tetramitiformis</name>
    <dbReference type="NCBI Taxonomy" id="36881"/>
    <lineage>
        <taxon>Eukaryota</taxon>
        <taxon>Viridiplantae</taxon>
        <taxon>Chlorophyta</taxon>
        <taxon>Pyramimonadophyceae</taxon>
        <taxon>Pyramimonadales</taxon>
        <taxon>Pyramimonadaceae</taxon>
        <taxon>Cymbomonas</taxon>
    </lineage>
</organism>
<dbReference type="InterPro" id="IPR013830">
    <property type="entry name" value="SGNH_hydro"/>
</dbReference>
<comment type="caution">
    <text evidence="2">The sequence shown here is derived from an EMBL/GenBank/DDBJ whole genome shotgun (WGS) entry which is preliminary data.</text>
</comment>